<dbReference type="STRING" id="89093.SAMN04488558_10362"/>
<feature type="transmembrane region" description="Helical" evidence="1">
    <location>
        <begin position="87"/>
        <end position="108"/>
    </location>
</feature>
<feature type="transmembrane region" description="Helical" evidence="1">
    <location>
        <begin position="120"/>
        <end position="142"/>
    </location>
</feature>
<keyword evidence="1" id="KW-0812">Transmembrane</keyword>
<keyword evidence="3" id="KW-1185">Reference proteome</keyword>
<protein>
    <submittedName>
        <fullName evidence="2">ABC-2 family transporter protein</fullName>
    </submittedName>
</protein>
<dbReference type="AlphaFoldDB" id="A0A1H9BQD9"/>
<evidence type="ECO:0000256" key="1">
    <source>
        <dbReference type="SAM" id="Phobius"/>
    </source>
</evidence>
<sequence length="218" mass="24813">MKAVEQILHLDYLAIRPYFTLKNLLIFSLLFAFYAIIFGEIQIVVNMIPILAAFHVSYPFLVADDAGLDNLYIVFGIGKKSVVQGRYLTLLCLNLAAMIFAVLLYSLLKIIFSEPIDWQASLTGVSMSAAASILFSCIQLPFLFKFGYKKAKQIVFMTFMGMWIALYFVINFIGHGPMLDWLLNLSQGQLILLGSGIFLIIFYTSYRLSLWNYQHKDV</sequence>
<feature type="transmembrane region" description="Helical" evidence="1">
    <location>
        <begin position="154"/>
        <end position="174"/>
    </location>
</feature>
<dbReference type="RefSeq" id="WP_092570798.1">
    <property type="nucleotide sequence ID" value="NZ_FOEN01000003.1"/>
</dbReference>
<evidence type="ECO:0000313" key="3">
    <source>
        <dbReference type="Proteomes" id="UP000198833"/>
    </source>
</evidence>
<dbReference type="Proteomes" id="UP000198833">
    <property type="component" value="Unassembled WGS sequence"/>
</dbReference>
<organism evidence="2 3">
    <name type="scientific">Ignavigranum ruoffiae</name>
    <dbReference type="NCBI Taxonomy" id="89093"/>
    <lineage>
        <taxon>Bacteria</taxon>
        <taxon>Bacillati</taxon>
        <taxon>Bacillota</taxon>
        <taxon>Bacilli</taxon>
        <taxon>Lactobacillales</taxon>
        <taxon>Aerococcaceae</taxon>
        <taxon>Ignavigranum</taxon>
    </lineage>
</organism>
<gene>
    <name evidence="2" type="ORF">SAMN04488558_10362</name>
</gene>
<dbReference type="InterPro" id="IPR025699">
    <property type="entry name" value="ABC2_memb-like"/>
</dbReference>
<feature type="transmembrane region" description="Helical" evidence="1">
    <location>
        <begin position="57"/>
        <end position="75"/>
    </location>
</feature>
<keyword evidence="1" id="KW-1133">Transmembrane helix</keyword>
<keyword evidence="1" id="KW-0472">Membrane</keyword>
<reference evidence="2 3" key="1">
    <citation type="submission" date="2016-10" db="EMBL/GenBank/DDBJ databases">
        <authorList>
            <person name="de Groot N.N."/>
        </authorList>
    </citation>
    <scope>NUCLEOTIDE SEQUENCE [LARGE SCALE GENOMIC DNA]</scope>
    <source>
        <strain evidence="2 3">DSM 15695</strain>
    </source>
</reference>
<evidence type="ECO:0000313" key="2">
    <source>
        <dbReference type="EMBL" id="SEP90773.1"/>
    </source>
</evidence>
<feature type="transmembrane region" description="Helical" evidence="1">
    <location>
        <begin position="24"/>
        <end position="45"/>
    </location>
</feature>
<dbReference type="Pfam" id="PF13346">
    <property type="entry name" value="ABC2_membrane_5"/>
    <property type="match status" value="1"/>
</dbReference>
<proteinExistence type="predicted"/>
<feature type="transmembrane region" description="Helical" evidence="1">
    <location>
        <begin position="186"/>
        <end position="206"/>
    </location>
</feature>
<dbReference type="OrthoDB" id="1696644at2"/>
<name>A0A1H9BQD9_9LACT</name>
<dbReference type="EMBL" id="FOEN01000003">
    <property type="protein sequence ID" value="SEP90773.1"/>
    <property type="molecule type" value="Genomic_DNA"/>
</dbReference>
<accession>A0A1H9BQD9</accession>